<dbReference type="AlphaFoldDB" id="A0A1G5CU17"/>
<dbReference type="SUPFAM" id="SSF54909">
    <property type="entry name" value="Dimeric alpha+beta barrel"/>
    <property type="match status" value="1"/>
</dbReference>
<dbReference type="InterPro" id="IPR011008">
    <property type="entry name" value="Dimeric_a/b-barrel"/>
</dbReference>
<sequence>MYIVSLTYVCEMDKVDAHLDAHVVFLKKQYEKGHFIASGRKVPRTGGVVLADMPSREALDAVLAEDPFYTEGVARYEVTEFVPSMAGDGFECLLPT</sequence>
<evidence type="ECO:0000313" key="4">
    <source>
        <dbReference type="Proteomes" id="UP000198870"/>
    </source>
</evidence>
<accession>A0A1G5CU17</accession>
<evidence type="ECO:0000256" key="1">
    <source>
        <dbReference type="ARBA" id="ARBA00007689"/>
    </source>
</evidence>
<dbReference type="OrthoDB" id="9814407at2"/>
<dbReference type="RefSeq" id="WP_092209407.1">
    <property type="nucleotide sequence ID" value="NZ_FMUX01000003.1"/>
</dbReference>
<dbReference type="STRING" id="419481.SAMN05216233_103203"/>
<proteinExistence type="inferred from homology"/>
<gene>
    <name evidence="3" type="ORF">SAMN05216233_103203</name>
</gene>
<dbReference type="Gene3D" id="3.30.70.1060">
    <property type="entry name" value="Dimeric alpha+beta barrel"/>
    <property type="match status" value="1"/>
</dbReference>
<dbReference type="Proteomes" id="UP000198870">
    <property type="component" value="Unassembled WGS sequence"/>
</dbReference>
<dbReference type="InterPro" id="IPR005545">
    <property type="entry name" value="YCII"/>
</dbReference>
<dbReference type="EMBL" id="FMUX01000003">
    <property type="protein sequence ID" value="SCY05738.1"/>
    <property type="molecule type" value="Genomic_DNA"/>
</dbReference>
<comment type="similarity">
    <text evidence="1">Belongs to the YciI family.</text>
</comment>
<name>A0A1G5CU17_9BACT</name>
<protein>
    <submittedName>
        <fullName evidence="3">Uncharacterized conserved protein YciI, contains a putative active-site phosphohistidine</fullName>
    </submittedName>
</protein>
<dbReference type="PANTHER" id="PTHR37828">
    <property type="entry name" value="GSR2449 PROTEIN"/>
    <property type="match status" value="1"/>
</dbReference>
<evidence type="ECO:0000259" key="2">
    <source>
        <dbReference type="Pfam" id="PF03795"/>
    </source>
</evidence>
<organism evidence="3 4">
    <name type="scientific">Desulfoluna spongiiphila</name>
    <dbReference type="NCBI Taxonomy" id="419481"/>
    <lineage>
        <taxon>Bacteria</taxon>
        <taxon>Pseudomonadati</taxon>
        <taxon>Thermodesulfobacteriota</taxon>
        <taxon>Desulfobacteria</taxon>
        <taxon>Desulfobacterales</taxon>
        <taxon>Desulfolunaceae</taxon>
        <taxon>Desulfoluna</taxon>
    </lineage>
</organism>
<evidence type="ECO:0000313" key="3">
    <source>
        <dbReference type="EMBL" id="SCY05738.1"/>
    </source>
</evidence>
<dbReference type="Pfam" id="PF03795">
    <property type="entry name" value="YCII"/>
    <property type="match status" value="1"/>
</dbReference>
<dbReference type="PANTHER" id="PTHR37828:SF1">
    <property type="entry name" value="YCII-RELATED DOMAIN-CONTAINING PROTEIN"/>
    <property type="match status" value="1"/>
</dbReference>
<feature type="domain" description="YCII-related" evidence="2">
    <location>
        <begin position="1"/>
        <end position="81"/>
    </location>
</feature>
<reference evidence="3 4" key="1">
    <citation type="submission" date="2016-10" db="EMBL/GenBank/DDBJ databases">
        <authorList>
            <person name="de Groot N.N."/>
        </authorList>
    </citation>
    <scope>NUCLEOTIDE SEQUENCE [LARGE SCALE GENOMIC DNA]</scope>
    <source>
        <strain evidence="3 4">AA1</strain>
    </source>
</reference>
<keyword evidence="4" id="KW-1185">Reference proteome</keyword>